<proteinExistence type="predicted"/>
<dbReference type="GO" id="GO:0005227">
    <property type="term" value="F:calcium-activated cation channel activity"/>
    <property type="evidence" value="ECO:0007669"/>
    <property type="project" value="InterPro"/>
</dbReference>
<dbReference type="AlphaFoldDB" id="A0A9P5NYX4"/>
<dbReference type="Pfam" id="PF02714">
    <property type="entry name" value="RSN1_7TM"/>
    <property type="match status" value="1"/>
</dbReference>
<dbReference type="Proteomes" id="UP000724874">
    <property type="component" value="Unassembled WGS sequence"/>
</dbReference>
<feature type="domain" description="CSC1/OSCA1-like 7TM region" evidence="3">
    <location>
        <begin position="264"/>
        <end position="550"/>
    </location>
</feature>
<feature type="transmembrane region" description="Helical" evidence="2">
    <location>
        <begin position="266"/>
        <end position="284"/>
    </location>
</feature>
<dbReference type="InterPro" id="IPR045122">
    <property type="entry name" value="Csc1-like"/>
</dbReference>
<feature type="transmembrane region" description="Helical" evidence="2">
    <location>
        <begin position="497"/>
        <end position="520"/>
    </location>
</feature>
<feature type="transmembrane region" description="Helical" evidence="2">
    <location>
        <begin position="46"/>
        <end position="66"/>
    </location>
</feature>
<dbReference type="PANTHER" id="PTHR13018:SF149">
    <property type="entry name" value="DOMAIN PROTEIN, PUTATIVE (AFU_ORTHOLOGUE AFUA_3G11660)-RELATED"/>
    <property type="match status" value="1"/>
</dbReference>
<feature type="region of interest" description="Disordered" evidence="1">
    <location>
        <begin position="704"/>
        <end position="742"/>
    </location>
</feature>
<feature type="transmembrane region" description="Helical" evidence="2">
    <location>
        <begin position="313"/>
        <end position="334"/>
    </location>
</feature>
<dbReference type="PANTHER" id="PTHR13018">
    <property type="entry name" value="PROBABLE MEMBRANE PROTEIN DUF221-RELATED"/>
    <property type="match status" value="1"/>
</dbReference>
<feature type="region of interest" description="Disordered" evidence="1">
    <location>
        <begin position="790"/>
        <end position="850"/>
    </location>
</feature>
<evidence type="ECO:0000259" key="4">
    <source>
        <dbReference type="Pfam" id="PF14703"/>
    </source>
</evidence>
<evidence type="ECO:0000313" key="6">
    <source>
        <dbReference type="Proteomes" id="UP000724874"/>
    </source>
</evidence>
<keyword evidence="2" id="KW-0472">Membrane</keyword>
<name>A0A9P5NYX4_GYMJU</name>
<evidence type="ECO:0000259" key="3">
    <source>
        <dbReference type="Pfam" id="PF02714"/>
    </source>
</evidence>
<feature type="compositionally biased region" description="Polar residues" evidence="1">
    <location>
        <begin position="819"/>
        <end position="828"/>
    </location>
</feature>
<reference evidence="5" key="1">
    <citation type="submission" date="2020-11" db="EMBL/GenBank/DDBJ databases">
        <authorList>
            <consortium name="DOE Joint Genome Institute"/>
            <person name="Ahrendt S."/>
            <person name="Riley R."/>
            <person name="Andreopoulos W."/>
            <person name="LaButti K."/>
            <person name="Pangilinan J."/>
            <person name="Ruiz-duenas F.J."/>
            <person name="Barrasa J.M."/>
            <person name="Sanchez-Garcia M."/>
            <person name="Camarero S."/>
            <person name="Miyauchi S."/>
            <person name="Serrano A."/>
            <person name="Linde D."/>
            <person name="Babiker R."/>
            <person name="Drula E."/>
            <person name="Ayuso-Fernandez I."/>
            <person name="Pacheco R."/>
            <person name="Padilla G."/>
            <person name="Ferreira P."/>
            <person name="Barriuso J."/>
            <person name="Kellner H."/>
            <person name="Castanera R."/>
            <person name="Alfaro M."/>
            <person name="Ramirez L."/>
            <person name="Pisabarro A.G."/>
            <person name="Kuo A."/>
            <person name="Tritt A."/>
            <person name="Lipzen A."/>
            <person name="He G."/>
            <person name="Yan M."/>
            <person name="Ng V."/>
            <person name="Cullen D."/>
            <person name="Martin F."/>
            <person name="Rosso M.-N."/>
            <person name="Henrissat B."/>
            <person name="Hibbett D."/>
            <person name="Martinez A.T."/>
            <person name="Grigoriev I.V."/>
        </authorList>
    </citation>
    <scope>NUCLEOTIDE SEQUENCE</scope>
    <source>
        <strain evidence="5">AH 44721</strain>
    </source>
</reference>
<accession>A0A9P5NYX4</accession>
<evidence type="ECO:0000256" key="2">
    <source>
        <dbReference type="SAM" id="Phobius"/>
    </source>
</evidence>
<organism evidence="5 6">
    <name type="scientific">Gymnopilus junonius</name>
    <name type="common">Spectacular rustgill mushroom</name>
    <name type="synonym">Gymnopilus spectabilis subsp. junonius</name>
    <dbReference type="NCBI Taxonomy" id="109634"/>
    <lineage>
        <taxon>Eukaryota</taxon>
        <taxon>Fungi</taxon>
        <taxon>Dikarya</taxon>
        <taxon>Basidiomycota</taxon>
        <taxon>Agaricomycotina</taxon>
        <taxon>Agaricomycetes</taxon>
        <taxon>Agaricomycetidae</taxon>
        <taxon>Agaricales</taxon>
        <taxon>Agaricineae</taxon>
        <taxon>Hymenogastraceae</taxon>
        <taxon>Gymnopilus</taxon>
    </lineage>
</organism>
<protein>
    <recommendedName>
        <fullName evidence="7">DUF221-domain-containing protein</fullName>
    </recommendedName>
</protein>
<keyword evidence="6" id="KW-1185">Reference proteome</keyword>
<dbReference type="EMBL" id="JADNYJ010000004">
    <property type="protein sequence ID" value="KAF8911479.1"/>
    <property type="molecule type" value="Genomic_DNA"/>
</dbReference>
<feature type="transmembrane region" description="Helical" evidence="2">
    <location>
        <begin position="428"/>
        <end position="448"/>
    </location>
</feature>
<evidence type="ECO:0008006" key="7">
    <source>
        <dbReference type="Google" id="ProtNLM"/>
    </source>
</evidence>
<dbReference type="InterPro" id="IPR027815">
    <property type="entry name" value="CSC1/OSCA1-like_cyt"/>
</dbReference>
<feature type="transmembrane region" description="Helical" evidence="2">
    <location>
        <begin position="361"/>
        <end position="390"/>
    </location>
</feature>
<feature type="transmembrane region" description="Helical" evidence="2">
    <location>
        <begin position="469"/>
        <end position="491"/>
    </location>
</feature>
<evidence type="ECO:0000313" key="5">
    <source>
        <dbReference type="EMBL" id="KAF8911479.1"/>
    </source>
</evidence>
<comment type="caution">
    <text evidence="5">The sequence shown here is derived from an EMBL/GenBank/DDBJ whole genome shotgun (WGS) entry which is preliminary data.</text>
</comment>
<keyword evidence="2" id="KW-0812">Transmembrane</keyword>
<dbReference type="Pfam" id="PF14703">
    <property type="entry name" value="PHM7_cyt"/>
    <property type="match status" value="1"/>
</dbReference>
<sequence length="850" mass="95935">MVLHIDRVSGVRALIPIDFIFTLSIKPPQYNILTAMTIQYVQGVRLYAHIGSTYLFTLLLMFLVYFHWRAVYRLRNEWFHSPEYRHLFYARTLSITNIPPRLQSDAGLYKIFNALQLPYQVTSVHIGRRVGALPDLIAEHDSAVIGLEQVLAEYSEGDQLASERPIIVLGGLWGMGGRSVDAIEYYTARIKHAEAAVQQYYAQLNLQRAENYGFATMASIPAAHAAARELRGDHPKGITVELAPNPKDIIWGNLSLSRVERRFRRLIGFSLLILFCILSLIPQIPVASLANLDAIAASGYIPFLQPWYNASPITYTIVSAVVPPAFAALFSYFLPRLMCWLSKYMGAVTYSSLERVVVARYFAFLVISQLIIFTILGVLFNSVLAIIQAIQSQGASLKVVFDNLSKLPARITQTYVTQSSFWLKWFPLQGFLLLLDLSQLFNLLWFSLRTRLYGRSPRDIREYSKPPAFDYALEYSNLLFMATIGLVFAPLAPLVSLAAAATFWLCSGVYKYQLVFVYVTRVETGGRTWNVVVNRMIFAAMFMQAILILTIALQVPFKSLQFIASVPPLLFLLGFKYYIKKRFSNDFQYYIPSFEELSRSIVHFEDPDTEGTKLRDRYGHPALRVDLMSPMVHSRTLRMLRRIYGGGTRNRTRGIGENKIREKSLDQIDVFEGVKFIPGQLEYDPEVYQRDREEVDHDFDSVNVDDHTLETPVPSPLEHPRFDPTLNRGAGHETNDSPKLAKCDIAPTRALGRPPAYHRHGQGSSLAFAVPFYDVQASGHEADASTENGAEYLGHDQSGAPQSNQRGQQSLAHAHRRSNSQAAQLSTGRNHDQGAGGRRITRTGPARIQK</sequence>
<dbReference type="InterPro" id="IPR003864">
    <property type="entry name" value="CSC1/OSCA1-like_7TM"/>
</dbReference>
<feature type="compositionally biased region" description="Polar residues" evidence="1">
    <location>
        <begin position="799"/>
        <end position="811"/>
    </location>
</feature>
<gene>
    <name evidence="5" type="ORF">CPB84DRAFT_1841987</name>
</gene>
<dbReference type="GO" id="GO:0005886">
    <property type="term" value="C:plasma membrane"/>
    <property type="evidence" value="ECO:0007669"/>
    <property type="project" value="TreeGrafter"/>
</dbReference>
<evidence type="ECO:0000256" key="1">
    <source>
        <dbReference type="SAM" id="MobiDB-lite"/>
    </source>
</evidence>
<feature type="transmembrane region" description="Helical" evidence="2">
    <location>
        <begin position="532"/>
        <end position="553"/>
    </location>
</feature>
<feature type="transmembrane region" description="Helical" evidence="2">
    <location>
        <begin position="559"/>
        <end position="579"/>
    </location>
</feature>
<keyword evidence="2" id="KW-1133">Transmembrane helix</keyword>
<dbReference type="OrthoDB" id="2150324at2759"/>
<feature type="compositionally biased region" description="Basic and acidic residues" evidence="1">
    <location>
        <begin position="730"/>
        <end position="742"/>
    </location>
</feature>
<feature type="domain" description="CSC1/OSCA1-like cytosolic" evidence="4">
    <location>
        <begin position="90"/>
        <end position="253"/>
    </location>
</feature>